<reference evidence="1" key="1">
    <citation type="submission" date="2020-05" db="EMBL/GenBank/DDBJ databases">
        <title>Phylogenomic resolution of chytrid fungi.</title>
        <authorList>
            <person name="Stajich J.E."/>
            <person name="Amses K."/>
            <person name="Simmons R."/>
            <person name="Seto K."/>
            <person name="Myers J."/>
            <person name="Bonds A."/>
            <person name="Quandt C.A."/>
            <person name="Barry K."/>
            <person name="Liu P."/>
            <person name="Grigoriev I."/>
            <person name="Longcore J.E."/>
            <person name="James T.Y."/>
        </authorList>
    </citation>
    <scope>NUCLEOTIDE SEQUENCE</scope>
    <source>
        <strain evidence="1">JEL0513</strain>
    </source>
</reference>
<keyword evidence="2" id="KW-1185">Reference proteome</keyword>
<evidence type="ECO:0000313" key="1">
    <source>
        <dbReference type="EMBL" id="KAJ3119297.1"/>
    </source>
</evidence>
<gene>
    <name evidence="1" type="ORF">HK100_000379</name>
</gene>
<accession>A0AAD5XF89</accession>
<dbReference type="Proteomes" id="UP001211907">
    <property type="component" value="Unassembled WGS sequence"/>
</dbReference>
<comment type="caution">
    <text evidence="1">The sequence shown here is derived from an EMBL/GenBank/DDBJ whole genome shotgun (WGS) entry which is preliminary data.</text>
</comment>
<evidence type="ECO:0000313" key="2">
    <source>
        <dbReference type="Proteomes" id="UP001211907"/>
    </source>
</evidence>
<dbReference type="AlphaFoldDB" id="A0AAD5XF89"/>
<name>A0AAD5XF89_9FUNG</name>
<organism evidence="1 2">
    <name type="scientific">Physocladia obscura</name>
    <dbReference type="NCBI Taxonomy" id="109957"/>
    <lineage>
        <taxon>Eukaryota</taxon>
        <taxon>Fungi</taxon>
        <taxon>Fungi incertae sedis</taxon>
        <taxon>Chytridiomycota</taxon>
        <taxon>Chytridiomycota incertae sedis</taxon>
        <taxon>Chytridiomycetes</taxon>
        <taxon>Chytridiales</taxon>
        <taxon>Chytriomycetaceae</taxon>
        <taxon>Physocladia</taxon>
    </lineage>
</organism>
<protein>
    <submittedName>
        <fullName evidence="1">Uncharacterized protein</fullName>
    </submittedName>
</protein>
<dbReference type="EMBL" id="JADGJH010001074">
    <property type="protein sequence ID" value="KAJ3119297.1"/>
    <property type="molecule type" value="Genomic_DNA"/>
</dbReference>
<sequence>MSYALYKNSTGATLSVADKIRSLFENQNFVAVLKVFDTIPAPPTTTLCCVNPSSNLLRGLLLQLNSFSENHSVQLSVLSIGSGSGLFEGVLQFSAQDSEAQIKVLGLDIARINQFLNPLAFYCIREDQLNDANSIVLESIDVFCAAASVVGLRICLHR</sequence>
<proteinExistence type="predicted"/>